<gene>
    <name evidence="1" type="ORF">ECPE_LOCUS17150</name>
</gene>
<evidence type="ECO:0000313" key="2">
    <source>
        <dbReference type="Proteomes" id="UP000272942"/>
    </source>
</evidence>
<name>A0A183BD66_9TREM</name>
<reference evidence="1 2" key="2">
    <citation type="submission" date="2018-11" db="EMBL/GenBank/DDBJ databases">
        <authorList>
            <consortium name="Pathogen Informatics"/>
        </authorList>
    </citation>
    <scope>NUCLEOTIDE SEQUENCE [LARGE SCALE GENOMIC DNA]</scope>
    <source>
        <strain evidence="1 2">Egypt</strain>
    </source>
</reference>
<sequence length="116" mass="12410">MKAVAFIDNGSDTILITKRFAVKNGIATRPSSTTIRTVNGTKAISADQTSVKLVSLDSGERVEVTEASTIADLLKLATESIGEPGTHWPQPRDLCFEEANSHKVDLLIGCDVPEAQ</sequence>
<keyword evidence="2" id="KW-1185">Reference proteome</keyword>
<dbReference type="EMBL" id="UZAN01067725">
    <property type="protein sequence ID" value="VDP94435.1"/>
    <property type="molecule type" value="Genomic_DNA"/>
</dbReference>
<protein>
    <submittedName>
        <fullName evidence="3">DUF1758 domain-containing protein</fullName>
    </submittedName>
</protein>
<evidence type="ECO:0000313" key="3">
    <source>
        <dbReference type="WBParaSite" id="ECPE_0001719501-mRNA-1"/>
    </source>
</evidence>
<organism evidence="3">
    <name type="scientific">Echinostoma caproni</name>
    <dbReference type="NCBI Taxonomy" id="27848"/>
    <lineage>
        <taxon>Eukaryota</taxon>
        <taxon>Metazoa</taxon>
        <taxon>Spiralia</taxon>
        <taxon>Lophotrochozoa</taxon>
        <taxon>Platyhelminthes</taxon>
        <taxon>Trematoda</taxon>
        <taxon>Digenea</taxon>
        <taxon>Plagiorchiida</taxon>
        <taxon>Echinostomata</taxon>
        <taxon>Echinostomatoidea</taxon>
        <taxon>Echinostomatidae</taxon>
        <taxon>Echinostoma</taxon>
    </lineage>
</organism>
<evidence type="ECO:0000313" key="1">
    <source>
        <dbReference type="EMBL" id="VDP94435.1"/>
    </source>
</evidence>
<accession>A0A183BD66</accession>
<dbReference type="AlphaFoldDB" id="A0A183BD66"/>
<dbReference type="InterPro" id="IPR021109">
    <property type="entry name" value="Peptidase_aspartic_dom_sf"/>
</dbReference>
<reference evidence="3" key="1">
    <citation type="submission" date="2016-06" db="UniProtKB">
        <authorList>
            <consortium name="WormBaseParasite"/>
        </authorList>
    </citation>
    <scope>IDENTIFICATION</scope>
</reference>
<dbReference type="Gene3D" id="2.40.70.10">
    <property type="entry name" value="Acid Proteases"/>
    <property type="match status" value="1"/>
</dbReference>
<dbReference type="WBParaSite" id="ECPE_0001719501-mRNA-1">
    <property type="protein sequence ID" value="ECPE_0001719501-mRNA-1"/>
    <property type="gene ID" value="ECPE_0001719501"/>
</dbReference>
<dbReference type="Proteomes" id="UP000272942">
    <property type="component" value="Unassembled WGS sequence"/>
</dbReference>
<proteinExistence type="predicted"/>